<keyword evidence="3" id="KW-1185">Reference proteome</keyword>
<dbReference type="Proteomes" id="UP000035265">
    <property type="component" value="Unassembled WGS sequence"/>
</dbReference>
<keyword evidence="1" id="KW-1133">Transmembrane helix</keyword>
<reference evidence="2 3" key="1">
    <citation type="submission" date="2014-05" db="EMBL/GenBank/DDBJ databases">
        <title>Cellulosimicrobium funkei U11 genome.</title>
        <authorList>
            <person name="Hu C."/>
            <person name="Gong Y."/>
            <person name="Wan W."/>
            <person name="Jiang M."/>
        </authorList>
    </citation>
    <scope>NUCLEOTIDE SEQUENCE [LARGE SCALE GENOMIC DNA]</scope>
    <source>
        <strain evidence="2 3">U11</strain>
    </source>
</reference>
<dbReference type="STRING" id="264251.FB00_14990"/>
<evidence type="ECO:0000313" key="2">
    <source>
        <dbReference type="EMBL" id="KLN33955.1"/>
    </source>
</evidence>
<name>A0A0H2KK33_9MICO</name>
<dbReference type="InterPro" id="IPR046291">
    <property type="entry name" value="DUF6328"/>
</dbReference>
<accession>A0A0H2KK33</accession>
<dbReference type="EMBL" id="JNBQ01000023">
    <property type="protein sequence ID" value="KLN33955.1"/>
    <property type="molecule type" value="Genomic_DNA"/>
</dbReference>
<feature type="transmembrane region" description="Helical" evidence="1">
    <location>
        <begin position="60"/>
        <end position="82"/>
    </location>
</feature>
<dbReference type="AlphaFoldDB" id="A0A0H2KK33"/>
<feature type="transmembrane region" description="Helical" evidence="1">
    <location>
        <begin position="131"/>
        <end position="149"/>
    </location>
</feature>
<sequence length="163" mass="17835">MTTQVSDGRDESADERSDRNWAELLQELRVMQMGVQILTGFLLTLPFQQRFGDLDTFQTGVYLTLVALAVLSTGLFVTPVSLHRALFRKHRKTALVTMSDRIARVGVLVLAFVVTGTVLLVVDVVVNRTAALWSSGCALVLLVGLWFLLPRLVARGPASPASP</sequence>
<proteinExistence type="predicted"/>
<keyword evidence="1" id="KW-0472">Membrane</keyword>
<comment type="caution">
    <text evidence="2">The sequence shown here is derived from an EMBL/GenBank/DDBJ whole genome shotgun (WGS) entry which is preliminary data.</text>
</comment>
<evidence type="ECO:0000256" key="1">
    <source>
        <dbReference type="SAM" id="Phobius"/>
    </source>
</evidence>
<protein>
    <submittedName>
        <fullName evidence="2">Sodium:proton antiporter</fullName>
    </submittedName>
</protein>
<dbReference type="RefSeq" id="WP_047233665.1">
    <property type="nucleotide sequence ID" value="NZ_JNBQ01000023.1"/>
</dbReference>
<evidence type="ECO:0000313" key="3">
    <source>
        <dbReference type="Proteomes" id="UP000035265"/>
    </source>
</evidence>
<dbReference type="Pfam" id="PF19853">
    <property type="entry name" value="DUF6328"/>
    <property type="match status" value="1"/>
</dbReference>
<feature type="transmembrane region" description="Helical" evidence="1">
    <location>
        <begin position="102"/>
        <end position="125"/>
    </location>
</feature>
<organism evidence="2 3">
    <name type="scientific">Cellulosimicrobium funkei</name>
    <dbReference type="NCBI Taxonomy" id="264251"/>
    <lineage>
        <taxon>Bacteria</taxon>
        <taxon>Bacillati</taxon>
        <taxon>Actinomycetota</taxon>
        <taxon>Actinomycetes</taxon>
        <taxon>Micrococcales</taxon>
        <taxon>Promicromonosporaceae</taxon>
        <taxon>Cellulosimicrobium</taxon>
    </lineage>
</organism>
<keyword evidence="1" id="KW-0812">Transmembrane</keyword>
<gene>
    <name evidence="2" type="ORF">FB00_14990</name>
</gene>